<evidence type="ECO:0000313" key="2">
    <source>
        <dbReference type="EMBL" id="OAY40109.1"/>
    </source>
</evidence>
<organism evidence="2">
    <name type="scientific">Manihot esculenta</name>
    <name type="common">Cassava</name>
    <name type="synonym">Jatropha manihot</name>
    <dbReference type="NCBI Taxonomy" id="3983"/>
    <lineage>
        <taxon>Eukaryota</taxon>
        <taxon>Viridiplantae</taxon>
        <taxon>Streptophyta</taxon>
        <taxon>Embryophyta</taxon>
        <taxon>Tracheophyta</taxon>
        <taxon>Spermatophyta</taxon>
        <taxon>Magnoliopsida</taxon>
        <taxon>eudicotyledons</taxon>
        <taxon>Gunneridae</taxon>
        <taxon>Pentapetalae</taxon>
        <taxon>rosids</taxon>
        <taxon>fabids</taxon>
        <taxon>Malpighiales</taxon>
        <taxon>Euphorbiaceae</taxon>
        <taxon>Crotonoideae</taxon>
        <taxon>Manihoteae</taxon>
        <taxon>Manihot</taxon>
    </lineage>
</organism>
<feature type="transmembrane region" description="Helical" evidence="1">
    <location>
        <begin position="45"/>
        <end position="63"/>
    </location>
</feature>
<dbReference type="EMBL" id="CM004396">
    <property type="protein sequence ID" value="OAY40109.1"/>
    <property type="molecule type" value="Genomic_DNA"/>
</dbReference>
<name>A0A2C9V7M6_MANES</name>
<protein>
    <submittedName>
        <fullName evidence="2">Uncharacterized protein</fullName>
    </submittedName>
</protein>
<gene>
    <name evidence="2" type="ORF">MANES_10G150900</name>
</gene>
<evidence type="ECO:0000256" key="1">
    <source>
        <dbReference type="SAM" id="Phobius"/>
    </source>
</evidence>
<sequence>MFLDMKWIYYKKRISNIYFLLHIGNLSKNFQILVSLLCIKLGNNVKLKGLLSFFTLLIVLLIAKVW</sequence>
<proteinExistence type="predicted"/>
<reference evidence="2" key="1">
    <citation type="submission" date="2016-02" db="EMBL/GenBank/DDBJ databases">
        <title>WGS assembly of Manihot esculenta.</title>
        <authorList>
            <person name="Bredeson J.V."/>
            <person name="Prochnik S.E."/>
            <person name="Lyons J.B."/>
            <person name="Schmutz J."/>
            <person name="Grimwood J."/>
            <person name="Vrebalov J."/>
            <person name="Bart R.S."/>
            <person name="Amuge T."/>
            <person name="Ferguson M.E."/>
            <person name="Green R."/>
            <person name="Putnam N."/>
            <person name="Stites J."/>
            <person name="Rounsley S."/>
            <person name="Rokhsar D.S."/>
        </authorList>
    </citation>
    <scope>NUCLEOTIDE SEQUENCE [LARGE SCALE GENOMIC DNA]</scope>
    <source>
        <tissue evidence="2">Leaf</tissue>
    </source>
</reference>
<keyword evidence="1" id="KW-0472">Membrane</keyword>
<keyword evidence="1" id="KW-1133">Transmembrane helix</keyword>
<keyword evidence="1" id="KW-0812">Transmembrane</keyword>
<accession>A0A2C9V7M6</accession>
<feature type="transmembrane region" description="Helical" evidence="1">
    <location>
        <begin position="17"/>
        <end position="38"/>
    </location>
</feature>
<dbReference type="AlphaFoldDB" id="A0A2C9V7M6"/>